<feature type="domain" description="SHOCT" evidence="2">
    <location>
        <begin position="82"/>
        <end position="108"/>
    </location>
</feature>
<dbReference type="InterPro" id="IPR018649">
    <property type="entry name" value="SHOCT"/>
</dbReference>
<evidence type="ECO:0000256" key="1">
    <source>
        <dbReference type="SAM" id="SignalP"/>
    </source>
</evidence>
<proteinExistence type="predicted"/>
<evidence type="ECO:0000313" key="3">
    <source>
        <dbReference type="EMBL" id="PFX13827.1"/>
    </source>
</evidence>
<dbReference type="EMBL" id="LSMT01000888">
    <property type="protein sequence ID" value="PFX13827.1"/>
    <property type="molecule type" value="Genomic_DNA"/>
</dbReference>
<gene>
    <name evidence="3" type="ORF">AWC38_SpisGene22062</name>
</gene>
<dbReference type="Proteomes" id="UP000225706">
    <property type="component" value="Unassembled WGS sequence"/>
</dbReference>
<keyword evidence="4" id="KW-1185">Reference proteome</keyword>
<accession>A0A2B4RBT3</accession>
<feature type="chain" id="PRO_5012541237" description="SHOCT domain-containing protein" evidence="1">
    <location>
        <begin position="20"/>
        <end position="114"/>
    </location>
</feature>
<organism evidence="3 4">
    <name type="scientific">Stylophora pistillata</name>
    <name type="common">Smooth cauliflower coral</name>
    <dbReference type="NCBI Taxonomy" id="50429"/>
    <lineage>
        <taxon>Eukaryota</taxon>
        <taxon>Metazoa</taxon>
        <taxon>Cnidaria</taxon>
        <taxon>Anthozoa</taxon>
        <taxon>Hexacorallia</taxon>
        <taxon>Scleractinia</taxon>
        <taxon>Astrocoeniina</taxon>
        <taxon>Pocilloporidae</taxon>
        <taxon>Stylophora</taxon>
    </lineage>
</organism>
<protein>
    <recommendedName>
        <fullName evidence="2">SHOCT domain-containing protein</fullName>
    </recommendedName>
</protein>
<dbReference type="AlphaFoldDB" id="A0A2B4RBT3"/>
<sequence>MLDVFRNHLCAAFLRVIVTVTIPVAKLSYDIDNVNGIHDDVPFFTGKARGSVKYTQPSSNEVSGNSADFEKKTRIRSAILQRLKDLKSLKDDGVLDENEFASQKDKLLTELSSL</sequence>
<keyword evidence="1" id="KW-0732">Signal</keyword>
<dbReference type="Pfam" id="PF09851">
    <property type="entry name" value="SHOCT"/>
    <property type="match status" value="1"/>
</dbReference>
<evidence type="ECO:0000259" key="2">
    <source>
        <dbReference type="Pfam" id="PF09851"/>
    </source>
</evidence>
<evidence type="ECO:0000313" key="4">
    <source>
        <dbReference type="Proteomes" id="UP000225706"/>
    </source>
</evidence>
<feature type="signal peptide" evidence="1">
    <location>
        <begin position="1"/>
        <end position="19"/>
    </location>
</feature>
<reference evidence="4" key="1">
    <citation type="journal article" date="2017" name="bioRxiv">
        <title>Comparative analysis of the genomes of Stylophora pistillata and Acropora digitifera provides evidence for extensive differences between species of corals.</title>
        <authorList>
            <person name="Voolstra C.R."/>
            <person name="Li Y."/>
            <person name="Liew Y.J."/>
            <person name="Baumgarten S."/>
            <person name="Zoccola D."/>
            <person name="Flot J.-F."/>
            <person name="Tambutte S."/>
            <person name="Allemand D."/>
            <person name="Aranda M."/>
        </authorList>
    </citation>
    <scope>NUCLEOTIDE SEQUENCE [LARGE SCALE GENOMIC DNA]</scope>
</reference>
<name>A0A2B4RBT3_STYPI</name>
<comment type="caution">
    <text evidence="3">The sequence shown here is derived from an EMBL/GenBank/DDBJ whole genome shotgun (WGS) entry which is preliminary data.</text>
</comment>